<evidence type="ECO:0000256" key="5">
    <source>
        <dbReference type="RuleBase" id="RU362026"/>
    </source>
</evidence>
<dbReference type="EC" id="2.1.1.-" evidence="5"/>
<evidence type="ECO:0000256" key="6">
    <source>
        <dbReference type="SAM" id="MobiDB-lite"/>
    </source>
</evidence>
<dbReference type="EMBL" id="JBHRTK010000006">
    <property type="protein sequence ID" value="MFC3205629.1"/>
    <property type="molecule type" value="Genomic_DNA"/>
</dbReference>
<evidence type="ECO:0000259" key="7">
    <source>
        <dbReference type="SMART" id="SM00470"/>
    </source>
</evidence>
<dbReference type="InterPro" id="IPR003115">
    <property type="entry name" value="ParB_N"/>
</dbReference>
<reference evidence="9" key="1">
    <citation type="journal article" date="2019" name="Int. J. Syst. Evol. Microbiol.">
        <title>The Global Catalogue of Microorganisms (GCM) 10K type strain sequencing project: providing services to taxonomists for standard genome sequencing and annotation.</title>
        <authorList>
            <consortium name="The Broad Institute Genomics Platform"/>
            <consortium name="The Broad Institute Genome Sequencing Center for Infectious Disease"/>
            <person name="Wu L."/>
            <person name="Ma J."/>
        </authorList>
    </citation>
    <scope>NUCLEOTIDE SEQUENCE [LARGE SCALE GENOMIC DNA]</scope>
    <source>
        <strain evidence="9">KCTC 52165</strain>
    </source>
</reference>
<dbReference type="InterPro" id="IPR015840">
    <property type="entry name" value="DNA_MeTrfase_ParB"/>
</dbReference>
<evidence type="ECO:0000313" key="9">
    <source>
        <dbReference type="Proteomes" id="UP001595583"/>
    </source>
</evidence>
<feature type="compositionally biased region" description="Basic and acidic residues" evidence="6">
    <location>
        <begin position="8"/>
        <end position="18"/>
    </location>
</feature>
<comment type="caution">
    <text evidence="8">The sequence shown here is derived from an EMBL/GenBank/DDBJ whole genome shotgun (WGS) entry which is preliminary data.</text>
</comment>
<gene>
    <name evidence="8" type="ORF">ACFOHJ_05345</name>
</gene>
<dbReference type="InterPro" id="IPR002052">
    <property type="entry name" value="DNA_methylase_N6_adenine_CS"/>
</dbReference>
<accession>A0ABV7K5S7</accession>
<evidence type="ECO:0000256" key="2">
    <source>
        <dbReference type="ARBA" id="ARBA00022603"/>
    </source>
</evidence>
<evidence type="ECO:0000256" key="1">
    <source>
        <dbReference type="ARBA" id="ARBA00006594"/>
    </source>
</evidence>
<comment type="similarity">
    <text evidence="1 5">Belongs to the N(4)/N(6)-methyltransferase family.</text>
</comment>
<dbReference type="InterPro" id="IPR029063">
    <property type="entry name" value="SAM-dependent_MTases_sf"/>
</dbReference>
<dbReference type="Gene3D" id="3.40.50.150">
    <property type="entry name" value="Vaccinia Virus protein VP39"/>
    <property type="match status" value="1"/>
</dbReference>
<evidence type="ECO:0000256" key="4">
    <source>
        <dbReference type="ARBA" id="ARBA00047942"/>
    </source>
</evidence>
<protein>
    <recommendedName>
        <fullName evidence="5">Methyltransferase</fullName>
        <ecNumber evidence="5">2.1.1.-</ecNumber>
    </recommendedName>
</protein>
<evidence type="ECO:0000313" key="8">
    <source>
        <dbReference type="EMBL" id="MFC3205629.1"/>
    </source>
</evidence>
<dbReference type="PRINTS" id="PR00508">
    <property type="entry name" value="S21N4MTFRASE"/>
</dbReference>
<dbReference type="PANTHER" id="PTHR33375:SF1">
    <property type="entry name" value="CHROMOSOME-PARTITIONING PROTEIN PARB-RELATED"/>
    <property type="match status" value="1"/>
</dbReference>
<dbReference type="Pfam" id="PF02195">
    <property type="entry name" value="ParB_N"/>
    <property type="match status" value="1"/>
</dbReference>
<dbReference type="SMART" id="SM00470">
    <property type="entry name" value="ParB"/>
    <property type="match status" value="1"/>
</dbReference>
<dbReference type="Proteomes" id="UP001595583">
    <property type="component" value="Unassembled WGS sequence"/>
</dbReference>
<keyword evidence="9" id="KW-1185">Reference proteome</keyword>
<dbReference type="InterPro" id="IPR036086">
    <property type="entry name" value="ParB/Sulfiredoxin_sf"/>
</dbReference>
<dbReference type="CDD" id="cd16403">
    <property type="entry name" value="ParB_N_like_MT"/>
    <property type="match status" value="1"/>
</dbReference>
<dbReference type="PROSITE" id="PS00092">
    <property type="entry name" value="N6_MTASE"/>
    <property type="match status" value="1"/>
</dbReference>
<dbReference type="SUPFAM" id="SSF110849">
    <property type="entry name" value="ParB/Sulfiredoxin"/>
    <property type="match status" value="1"/>
</dbReference>
<sequence>MDPESSSDPERVRHRDPEVQFESQFDCQGESMTIQYAPEAIEHWPIDRLKPYARNAKTHAPKQVAKIAASMAEFGWTVPVLVSAEGEVIAGHGRILAAGELGLPEVPVIILDHLSEAQRRAYRIADNKLTELGGWDDELLAQELHALNGDGFDLSLTGLDEAELDRLMGELADEAGTDAAENAVPEPPVDPVTRRGDLWILGRHRLLCGDATVASDVERLLDGKVPHLMVTDPPYGVDYDPQWRNEAGVSTTFRTGRVANDDRADWREAWALFPGDVAYVWHAGVHAATVADSLDACGFTIRSQIIWAKPRLVLSRGHYHWQHEPCWYAVRAGATGHWQGARDQTTIWAIGSGDEAEDNATVHGTQKPVECMRRPMLNNSSTGALVYEPFSGSGSTLIAAETTGRACFAMELDPRYCDVAVERWQTFTGRQAVRHPA</sequence>
<name>A0ABV7K5S7_9HYPH</name>
<evidence type="ECO:0000256" key="3">
    <source>
        <dbReference type="ARBA" id="ARBA00022679"/>
    </source>
</evidence>
<dbReference type="InterPro" id="IPR001091">
    <property type="entry name" value="RM_Methyltransferase"/>
</dbReference>
<feature type="region of interest" description="Disordered" evidence="6">
    <location>
        <begin position="1"/>
        <end position="21"/>
    </location>
</feature>
<proteinExistence type="inferred from homology"/>
<keyword evidence="3" id="KW-0808">Transferase</keyword>
<dbReference type="SUPFAM" id="SSF53335">
    <property type="entry name" value="S-adenosyl-L-methionine-dependent methyltransferases"/>
    <property type="match status" value="1"/>
</dbReference>
<comment type="catalytic activity">
    <reaction evidence="4">
        <text>a 2'-deoxyadenosine in DNA + S-adenosyl-L-methionine = an N(6)-methyl-2'-deoxyadenosine in DNA + S-adenosyl-L-homocysteine + H(+)</text>
        <dbReference type="Rhea" id="RHEA:15197"/>
        <dbReference type="Rhea" id="RHEA-COMP:12418"/>
        <dbReference type="Rhea" id="RHEA-COMP:12419"/>
        <dbReference type="ChEBI" id="CHEBI:15378"/>
        <dbReference type="ChEBI" id="CHEBI:57856"/>
        <dbReference type="ChEBI" id="CHEBI:59789"/>
        <dbReference type="ChEBI" id="CHEBI:90615"/>
        <dbReference type="ChEBI" id="CHEBI:90616"/>
        <dbReference type="EC" id="2.1.1.72"/>
    </reaction>
</comment>
<dbReference type="InterPro" id="IPR002941">
    <property type="entry name" value="DNA_methylase_N4/N6"/>
</dbReference>
<dbReference type="PIRSF" id="PIRSF036758">
    <property type="entry name" value="Aden_M_ParB"/>
    <property type="match status" value="1"/>
</dbReference>
<keyword evidence="2" id="KW-0489">Methyltransferase</keyword>
<dbReference type="Gene3D" id="3.90.1530.10">
    <property type="entry name" value="Conserved hypothetical protein from pyrococcus furiosus pfu- 392566-001, ParB domain"/>
    <property type="match status" value="1"/>
</dbReference>
<organism evidence="8 9">
    <name type="scientific">Aquamicrobium soli</name>
    <dbReference type="NCBI Taxonomy" id="1811518"/>
    <lineage>
        <taxon>Bacteria</taxon>
        <taxon>Pseudomonadati</taxon>
        <taxon>Pseudomonadota</taxon>
        <taxon>Alphaproteobacteria</taxon>
        <taxon>Hyphomicrobiales</taxon>
        <taxon>Phyllobacteriaceae</taxon>
        <taxon>Aquamicrobium</taxon>
    </lineage>
</organism>
<dbReference type="RefSeq" id="WP_378219273.1">
    <property type="nucleotide sequence ID" value="NZ_JBHRTK010000006.1"/>
</dbReference>
<feature type="domain" description="ParB-like N-terminal" evidence="7">
    <location>
        <begin position="42"/>
        <end position="128"/>
    </location>
</feature>
<dbReference type="PANTHER" id="PTHR33375">
    <property type="entry name" value="CHROMOSOME-PARTITIONING PROTEIN PARB-RELATED"/>
    <property type="match status" value="1"/>
</dbReference>
<dbReference type="InterPro" id="IPR050336">
    <property type="entry name" value="Chromosome_partition/occlusion"/>
</dbReference>
<dbReference type="Pfam" id="PF01555">
    <property type="entry name" value="N6_N4_Mtase"/>
    <property type="match status" value="1"/>
</dbReference>